<name>A0ABS4NEB5_9THEO</name>
<reference evidence="4" key="1">
    <citation type="submission" date="2021-03" db="EMBL/GenBank/DDBJ databases">
        <title>Genomic Encyclopedia of Type Strains, Phase IV (KMG-IV): sequencing the most valuable type-strain genomes for metagenomic binning, comparative biology and taxonomic classification.</title>
        <authorList>
            <person name="Goeker M."/>
        </authorList>
    </citation>
    <scope>NUCLEOTIDE SEQUENCE</scope>
    <source>
        <strain evidence="4">DSM 101588</strain>
    </source>
</reference>
<evidence type="ECO:0000256" key="2">
    <source>
        <dbReference type="SAM" id="Coils"/>
    </source>
</evidence>
<dbReference type="InterPro" id="IPR005537">
    <property type="entry name" value="RAMP_III_fam"/>
</dbReference>
<evidence type="ECO:0000313" key="4">
    <source>
        <dbReference type="EMBL" id="MBP2072011.1"/>
    </source>
</evidence>
<dbReference type="RefSeq" id="WP_209453828.1">
    <property type="nucleotide sequence ID" value="NZ_JAGGLT010000015.1"/>
</dbReference>
<dbReference type="Proteomes" id="UP001166402">
    <property type="component" value="Unassembled WGS sequence"/>
</dbReference>
<organism evidence="4 5">
    <name type="scientific">Thermoanaerobacterium butyriciformans</name>
    <dbReference type="NCBI Taxonomy" id="1702242"/>
    <lineage>
        <taxon>Bacteria</taxon>
        <taxon>Bacillati</taxon>
        <taxon>Bacillota</taxon>
        <taxon>Clostridia</taxon>
        <taxon>Thermoanaerobacterales</taxon>
        <taxon>Thermoanaerobacteraceae</taxon>
        <taxon>Thermoanaerobacterium</taxon>
    </lineage>
</organism>
<evidence type="ECO:0000259" key="3">
    <source>
        <dbReference type="Pfam" id="PF03787"/>
    </source>
</evidence>
<keyword evidence="2" id="KW-0175">Coiled coil</keyword>
<dbReference type="EMBL" id="JAGGLT010000015">
    <property type="protein sequence ID" value="MBP2072011.1"/>
    <property type="molecule type" value="Genomic_DNA"/>
</dbReference>
<keyword evidence="5" id="KW-1185">Reference proteome</keyword>
<protein>
    <submittedName>
        <fullName evidence="4">CRISPR-associated protein Cmr2</fullName>
    </submittedName>
</protein>
<feature type="coiled-coil region" evidence="2">
    <location>
        <begin position="300"/>
        <end position="327"/>
    </location>
</feature>
<accession>A0ABS4NEB5</accession>
<gene>
    <name evidence="4" type="ORF">J2Z80_001534</name>
</gene>
<evidence type="ECO:0000256" key="1">
    <source>
        <dbReference type="ARBA" id="ARBA00023118"/>
    </source>
</evidence>
<sequence>MPTYDSFVEYKNDKNQLLSECEKKVKSFIILKYGFVNGREKELENFKKNNKIYYIEDKNGIQNISGIFDSYEDVSEYIKKLFPYSFIIWSKFKLSQPYFSKDDDDFYIISNPVLKEKAFKMPMIRGSGWKGSLANAFKDLINESFEVGENERNRTLIESYIRIFGTGSEYIKDLEYYYRKRLEDEAYNINDLKDSLFKLLLFEFGIKLTKEMLENIRKANTKEKIFSILNNEYCSKIESISTHKGRAIFYPTYFDRLSLEVINPHDRRKRAGTQPIYYEVVPESTEGILQIIYIPFDGILKEKEVLKNEVENDLNNLLLAVEKLSQSGIGAKTKLGWGTFELSEKYYYVNEDLEIKEELKEKGWLKC</sequence>
<proteinExistence type="predicted"/>
<comment type="caution">
    <text evidence="4">The sequence shown here is derived from an EMBL/GenBank/DDBJ whole genome shotgun (WGS) entry which is preliminary data.</text>
</comment>
<feature type="domain" description="CRISPR type III-associated protein" evidence="3">
    <location>
        <begin position="110"/>
        <end position="341"/>
    </location>
</feature>
<evidence type="ECO:0000313" key="5">
    <source>
        <dbReference type="Proteomes" id="UP001166402"/>
    </source>
</evidence>
<keyword evidence="1" id="KW-0051">Antiviral defense</keyword>
<dbReference type="Pfam" id="PF03787">
    <property type="entry name" value="RAMPs"/>
    <property type="match status" value="1"/>
</dbReference>